<dbReference type="NCBIfam" id="NF037995">
    <property type="entry name" value="TRAP_S1"/>
    <property type="match status" value="1"/>
</dbReference>
<dbReference type="OrthoDB" id="9815946at2"/>
<evidence type="ECO:0000256" key="4">
    <source>
        <dbReference type="SAM" id="SignalP"/>
    </source>
</evidence>
<evidence type="ECO:0000256" key="1">
    <source>
        <dbReference type="ARBA" id="ARBA00009023"/>
    </source>
</evidence>
<evidence type="ECO:0000313" key="5">
    <source>
        <dbReference type="EMBL" id="EAX46932.1"/>
    </source>
</evidence>
<reference evidence="5 6" key="2">
    <citation type="submission" date="2007-01" db="EMBL/GenBank/DDBJ databases">
        <title>Sequencing of the draft genome and assembly of Thermosinus carboxydivorans Nor1.</title>
        <authorList>
            <consortium name="US DOE Joint Genome Institute (JGI-PGF)"/>
            <person name="Copeland A."/>
            <person name="Lucas S."/>
            <person name="Lapidus A."/>
            <person name="Barry K."/>
            <person name="Glavina del Rio T."/>
            <person name="Dalin E."/>
            <person name="Tice H."/>
            <person name="Bruce D."/>
            <person name="Pitluck S."/>
            <person name="Richardson P."/>
        </authorList>
    </citation>
    <scope>NUCLEOTIDE SEQUENCE [LARGE SCALE GENOMIC DNA]</scope>
    <source>
        <strain evidence="5 6">Nor1</strain>
    </source>
</reference>
<evidence type="ECO:0000256" key="2">
    <source>
        <dbReference type="ARBA" id="ARBA00022448"/>
    </source>
</evidence>
<dbReference type="GO" id="GO:0055085">
    <property type="term" value="P:transmembrane transport"/>
    <property type="evidence" value="ECO:0007669"/>
    <property type="project" value="InterPro"/>
</dbReference>
<dbReference type="CDD" id="cd13679">
    <property type="entry name" value="PBP2_TRAP_YiaO_like"/>
    <property type="match status" value="1"/>
</dbReference>
<name>A1HSQ1_9FIRM</name>
<feature type="chain" id="PRO_5038594509" evidence="4">
    <location>
        <begin position="28"/>
        <end position="344"/>
    </location>
</feature>
<feature type="signal peptide" evidence="4">
    <location>
        <begin position="1"/>
        <end position="27"/>
    </location>
</feature>
<keyword evidence="3 4" id="KW-0732">Signal</keyword>
<dbReference type="PANTHER" id="PTHR33376:SF7">
    <property type="entry name" value="C4-DICARBOXYLATE-BINDING PROTEIN DCTB"/>
    <property type="match status" value="1"/>
</dbReference>
<protein>
    <submittedName>
        <fullName evidence="5">TRAP dicarboxylate transporter, DctP subunit</fullName>
    </submittedName>
</protein>
<dbReference type="NCBIfam" id="TIGR00787">
    <property type="entry name" value="dctP"/>
    <property type="match status" value="1"/>
</dbReference>
<dbReference type="AlphaFoldDB" id="A1HSQ1"/>
<evidence type="ECO:0000256" key="3">
    <source>
        <dbReference type="ARBA" id="ARBA00022729"/>
    </source>
</evidence>
<evidence type="ECO:0000313" key="6">
    <source>
        <dbReference type="Proteomes" id="UP000005139"/>
    </source>
</evidence>
<dbReference type="Pfam" id="PF03480">
    <property type="entry name" value="DctP"/>
    <property type="match status" value="1"/>
</dbReference>
<dbReference type="InterPro" id="IPR038404">
    <property type="entry name" value="TRAP_DctP_sf"/>
</dbReference>
<dbReference type="PROSITE" id="PS51257">
    <property type="entry name" value="PROKAR_LIPOPROTEIN"/>
    <property type="match status" value="1"/>
</dbReference>
<dbReference type="Gene3D" id="3.40.190.170">
    <property type="entry name" value="Bacterial extracellular solute-binding protein, family 7"/>
    <property type="match status" value="1"/>
</dbReference>
<gene>
    <name evidence="5" type="ORF">TcarDRAFT_0677</name>
</gene>
<dbReference type="eggNOG" id="COG1638">
    <property type="taxonomic scope" value="Bacteria"/>
</dbReference>
<comment type="similarity">
    <text evidence="1">Belongs to the bacterial solute-binding protein 7 family.</text>
</comment>
<accession>A1HSQ1</accession>
<dbReference type="PIRSF" id="PIRSF006470">
    <property type="entry name" value="DctB"/>
    <property type="match status" value="1"/>
</dbReference>
<dbReference type="PANTHER" id="PTHR33376">
    <property type="match status" value="1"/>
</dbReference>
<sequence length="344" mass="38661">MKKAFRLVSVLLIVALAVALFTGCSSSTSTPEKKAEKRVIKVGIGLNEQSPQYKGLQKFKEIVERESKGRIEVQLFANSQLGDDTKMMTALRAGTLEMTCPSTAPISGLDKKWMVFDLPFLFPNEEIADKVLDGPIGQKFLDSLSQNGIKGIAFWENGYRQLTNSVKEVKTPDDVKGLKIRTMENPVHLAAFRALGANPTPMPFGELFTSLQQRIIDGQENPVTTIYLQKFYEVQKYATLTNHFYSPFVLMFSKKIWDTLPKEDQDIILKAGKEAGLYQRKINREMMKESLANLEKTGMVVTKLTPEQQKAFMDATKDVATKFEAEIGKELIQEVKAEIAKYAK</sequence>
<comment type="caution">
    <text evidence="5">The sequence shown here is derived from an EMBL/GenBank/DDBJ whole genome shotgun (WGS) entry which is preliminary data.</text>
</comment>
<dbReference type="GO" id="GO:0030288">
    <property type="term" value="C:outer membrane-bounded periplasmic space"/>
    <property type="evidence" value="ECO:0007669"/>
    <property type="project" value="InterPro"/>
</dbReference>
<dbReference type="EMBL" id="AAWL01000018">
    <property type="protein sequence ID" value="EAX46932.1"/>
    <property type="molecule type" value="Genomic_DNA"/>
</dbReference>
<keyword evidence="6" id="KW-1185">Reference proteome</keyword>
<keyword evidence="2" id="KW-0813">Transport</keyword>
<proteinExistence type="inferred from homology"/>
<dbReference type="InterPro" id="IPR004682">
    <property type="entry name" value="TRAP_DctP"/>
</dbReference>
<organism evidence="5 6">
    <name type="scientific">Thermosinus carboxydivorans Nor1</name>
    <dbReference type="NCBI Taxonomy" id="401526"/>
    <lineage>
        <taxon>Bacteria</taxon>
        <taxon>Bacillati</taxon>
        <taxon>Bacillota</taxon>
        <taxon>Negativicutes</taxon>
        <taxon>Selenomonadales</taxon>
        <taxon>Sporomusaceae</taxon>
        <taxon>Thermosinus</taxon>
    </lineage>
</organism>
<dbReference type="InterPro" id="IPR018389">
    <property type="entry name" value="DctP_fam"/>
</dbReference>
<reference evidence="5 6" key="1">
    <citation type="submission" date="2007-01" db="EMBL/GenBank/DDBJ databases">
        <title>Annotation of the draft genome assembly of Thermosinus carboxydivorans Nor1.</title>
        <authorList>
            <consortium name="US DOE Joint Genome Institute (JGI-ORNL)"/>
            <person name="Larimer F."/>
            <person name="Land M."/>
            <person name="Hauser L."/>
        </authorList>
    </citation>
    <scope>NUCLEOTIDE SEQUENCE [LARGE SCALE GENOMIC DNA]</scope>
    <source>
        <strain evidence="5 6">Nor1</strain>
    </source>
</reference>
<dbReference type="Proteomes" id="UP000005139">
    <property type="component" value="Unassembled WGS sequence"/>
</dbReference>